<reference evidence="4" key="1">
    <citation type="submission" date="2012-12" db="EMBL/GenBank/DDBJ databases">
        <authorList>
            <person name="Hellsten U."/>
            <person name="Grimwood J."/>
            <person name="Chapman J.A."/>
            <person name="Shapiro H."/>
            <person name="Aerts A."/>
            <person name="Otillar R.P."/>
            <person name="Terry A.Y."/>
            <person name="Boore J.L."/>
            <person name="Simakov O."/>
            <person name="Marletaz F."/>
            <person name="Cho S.-J."/>
            <person name="Edsinger-Gonzales E."/>
            <person name="Havlak P."/>
            <person name="Kuo D.-H."/>
            <person name="Larsson T."/>
            <person name="Lv J."/>
            <person name="Arendt D."/>
            <person name="Savage R."/>
            <person name="Osoegawa K."/>
            <person name="de Jong P."/>
            <person name="Lindberg D.R."/>
            <person name="Seaver E.C."/>
            <person name="Weisblat D.A."/>
            <person name="Putnam N.H."/>
            <person name="Grigoriev I.V."/>
            <person name="Rokhsar D.S."/>
        </authorList>
    </citation>
    <scope>NUCLEOTIDE SEQUENCE</scope>
    <source>
        <strain evidence="4">I ESC-2004</strain>
    </source>
</reference>
<evidence type="ECO:0000313" key="3">
    <source>
        <dbReference type="EnsemblMetazoa" id="CapteP225261"/>
    </source>
</evidence>
<feature type="transmembrane region" description="Helical" evidence="1">
    <location>
        <begin position="12"/>
        <end position="33"/>
    </location>
</feature>
<evidence type="ECO:0000256" key="1">
    <source>
        <dbReference type="SAM" id="Phobius"/>
    </source>
</evidence>
<dbReference type="HOGENOM" id="CLU_039554_1_0_1"/>
<organism evidence="2">
    <name type="scientific">Capitella teleta</name>
    <name type="common">Polychaete worm</name>
    <dbReference type="NCBI Taxonomy" id="283909"/>
    <lineage>
        <taxon>Eukaryota</taxon>
        <taxon>Metazoa</taxon>
        <taxon>Spiralia</taxon>
        <taxon>Lophotrochozoa</taxon>
        <taxon>Annelida</taxon>
        <taxon>Polychaeta</taxon>
        <taxon>Sedentaria</taxon>
        <taxon>Scolecida</taxon>
        <taxon>Capitellidae</taxon>
        <taxon>Capitella</taxon>
    </lineage>
</organism>
<reference evidence="3" key="3">
    <citation type="submission" date="2015-06" db="UniProtKB">
        <authorList>
            <consortium name="EnsemblMetazoa"/>
        </authorList>
    </citation>
    <scope>IDENTIFICATION</scope>
</reference>
<dbReference type="PANTHER" id="PTHR31389:SF4">
    <property type="entry name" value="LD39211P"/>
    <property type="match status" value="1"/>
</dbReference>
<protein>
    <recommendedName>
        <fullName evidence="5">Nucleotide-diphospho-sugar transferase domain-containing protein</fullName>
    </recommendedName>
</protein>
<dbReference type="OrthoDB" id="5954868at2759"/>
<dbReference type="AlphaFoldDB" id="R7TXI0"/>
<gene>
    <name evidence="2" type="ORF">CAPTEDRAFT_225261</name>
</gene>
<evidence type="ECO:0000313" key="2">
    <source>
        <dbReference type="EMBL" id="ELT98434.1"/>
    </source>
</evidence>
<keyword evidence="4" id="KW-1185">Reference proteome</keyword>
<name>R7TXI0_CAPTE</name>
<dbReference type="EMBL" id="KB307920">
    <property type="protein sequence ID" value="ELT98434.1"/>
    <property type="molecule type" value="Genomic_DNA"/>
</dbReference>
<keyword evidence="1" id="KW-0472">Membrane</keyword>
<sequence length="375" mass="42763">MDSEHETMSPGFVKICFLRILIALILGYVLLVFGMSHLHYTWMTQPPIEVMEDVPYGLADSPQFSPDPYTQDTAPKSYTFMNLTGTDFEIDDDFWNKYRFLVGDQGEISGDVMEGFVVAVAASSNHFPQSIDAVQSVQRLFPGKKILYFDWGLESNESDAVSAWCDVELKSFNFSDIRSLHGEIIGESWHYQVAKPFAMAEALRDNAAVLWIDSTARLLSSNIDYVFEVAEGDGGIVFLDKTVQGATKIPPPIYDYLPTNLERSNRKKHVSTGTMFFMKTRLIRERILWWWLLCSNTRTCFFHESLEAHCEVIKDARKNRNMDTGRDCSRVDQSILNILAGNLFHYEWDKYCLESGLGTLFKLSQSNRHTASICP</sequence>
<keyword evidence="1" id="KW-0812">Transmembrane</keyword>
<dbReference type="PANTHER" id="PTHR31389">
    <property type="entry name" value="LD39211P"/>
    <property type="match status" value="1"/>
</dbReference>
<accession>R7TXI0</accession>
<dbReference type="EnsemblMetazoa" id="CapteT225261">
    <property type="protein sequence ID" value="CapteP225261"/>
    <property type="gene ID" value="CapteG225261"/>
</dbReference>
<reference evidence="2 4" key="2">
    <citation type="journal article" date="2013" name="Nature">
        <title>Insights into bilaterian evolution from three spiralian genomes.</title>
        <authorList>
            <person name="Simakov O."/>
            <person name="Marletaz F."/>
            <person name="Cho S.J."/>
            <person name="Edsinger-Gonzales E."/>
            <person name="Havlak P."/>
            <person name="Hellsten U."/>
            <person name="Kuo D.H."/>
            <person name="Larsson T."/>
            <person name="Lv J."/>
            <person name="Arendt D."/>
            <person name="Savage R."/>
            <person name="Osoegawa K."/>
            <person name="de Jong P."/>
            <person name="Grimwood J."/>
            <person name="Chapman J.A."/>
            <person name="Shapiro H."/>
            <person name="Aerts A."/>
            <person name="Otillar R.P."/>
            <person name="Terry A.Y."/>
            <person name="Boore J.L."/>
            <person name="Grigoriev I.V."/>
            <person name="Lindberg D.R."/>
            <person name="Seaver E.C."/>
            <person name="Weisblat D.A."/>
            <person name="Putnam N.H."/>
            <person name="Rokhsar D.S."/>
        </authorList>
    </citation>
    <scope>NUCLEOTIDE SEQUENCE</scope>
    <source>
        <strain evidence="2 4">I ESC-2004</strain>
    </source>
</reference>
<dbReference type="EMBL" id="AMQN01002043">
    <property type="status" value="NOT_ANNOTATED_CDS"/>
    <property type="molecule type" value="Genomic_DNA"/>
</dbReference>
<proteinExistence type="predicted"/>
<evidence type="ECO:0008006" key="5">
    <source>
        <dbReference type="Google" id="ProtNLM"/>
    </source>
</evidence>
<evidence type="ECO:0000313" key="4">
    <source>
        <dbReference type="Proteomes" id="UP000014760"/>
    </source>
</evidence>
<dbReference type="OMA" id="NTQFILP"/>
<keyword evidence="1" id="KW-1133">Transmembrane helix</keyword>
<dbReference type="Proteomes" id="UP000014760">
    <property type="component" value="Unassembled WGS sequence"/>
</dbReference>